<dbReference type="EMBL" id="CP000302">
    <property type="protein sequence ID" value="ABE53937.1"/>
    <property type="molecule type" value="Genomic_DNA"/>
</dbReference>
<dbReference type="PANTHER" id="PTHR43857">
    <property type="entry name" value="BLR7761 PROTEIN"/>
    <property type="match status" value="1"/>
</dbReference>
<dbReference type="InterPro" id="IPR035959">
    <property type="entry name" value="RutC-like_sf"/>
</dbReference>
<dbReference type="CDD" id="cd00448">
    <property type="entry name" value="YjgF_YER057c_UK114_family"/>
    <property type="match status" value="1"/>
</dbReference>
<gene>
    <name evidence="1" type="ordered locus">Sden_0647</name>
</gene>
<keyword evidence="2" id="KW-1185">Reference proteome</keyword>
<organism evidence="1 2">
    <name type="scientific">Shewanella denitrificans (strain OS217 / ATCC BAA-1090 / DSM 15013)</name>
    <dbReference type="NCBI Taxonomy" id="318161"/>
    <lineage>
        <taxon>Bacteria</taxon>
        <taxon>Pseudomonadati</taxon>
        <taxon>Pseudomonadota</taxon>
        <taxon>Gammaproteobacteria</taxon>
        <taxon>Alteromonadales</taxon>
        <taxon>Shewanellaceae</taxon>
        <taxon>Shewanella</taxon>
    </lineage>
</organism>
<dbReference type="KEGG" id="sdn:Sden_0647"/>
<dbReference type="Pfam" id="PF01042">
    <property type="entry name" value="Ribonuc_L-PSP"/>
    <property type="match status" value="1"/>
</dbReference>
<evidence type="ECO:0000313" key="1">
    <source>
        <dbReference type="EMBL" id="ABE53937.1"/>
    </source>
</evidence>
<dbReference type="eggNOG" id="COG0251">
    <property type="taxonomic scope" value="Bacteria"/>
</dbReference>
<dbReference type="Proteomes" id="UP000001982">
    <property type="component" value="Chromosome"/>
</dbReference>
<dbReference type="AlphaFoldDB" id="Q12RI9"/>
<name>Q12RI9_SHEDO</name>
<dbReference type="HOGENOM" id="CLU_100715_4_3_6"/>
<proteinExistence type="predicted"/>
<evidence type="ECO:0000313" key="2">
    <source>
        <dbReference type="Proteomes" id="UP000001982"/>
    </source>
</evidence>
<dbReference type="SUPFAM" id="SSF55298">
    <property type="entry name" value="YjgF-like"/>
    <property type="match status" value="1"/>
</dbReference>
<dbReference type="RefSeq" id="WP_011495102.1">
    <property type="nucleotide sequence ID" value="NC_007954.1"/>
</dbReference>
<dbReference type="PANTHER" id="PTHR43857:SF1">
    <property type="entry name" value="YJGH FAMILY PROTEIN"/>
    <property type="match status" value="1"/>
</dbReference>
<dbReference type="Gene3D" id="3.30.1330.40">
    <property type="entry name" value="RutC-like"/>
    <property type="match status" value="1"/>
</dbReference>
<reference evidence="1 2" key="1">
    <citation type="submission" date="2006-03" db="EMBL/GenBank/DDBJ databases">
        <title>Complete sequence of Shewanella denitrificans OS217.</title>
        <authorList>
            <consortium name="US DOE Joint Genome Institute"/>
            <person name="Copeland A."/>
            <person name="Lucas S."/>
            <person name="Lapidus A."/>
            <person name="Barry K."/>
            <person name="Detter J.C."/>
            <person name="Glavina del Rio T."/>
            <person name="Hammon N."/>
            <person name="Israni S."/>
            <person name="Dalin E."/>
            <person name="Tice H."/>
            <person name="Pitluck S."/>
            <person name="Brettin T."/>
            <person name="Bruce D."/>
            <person name="Han C."/>
            <person name="Tapia R."/>
            <person name="Gilna P."/>
            <person name="Kiss H."/>
            <person name="Schmutz J."/>
            <person name="Larimer F."/>
            <person name="Land M."/>
            <person name="Hauser L."/>
            <person name="Kyrpides N."/>
            <person name="Lykidis A."/>
            <person name="Richardson P."/>
        </authorList>
    </citation>
    <scope>NUCLEOTIDE SEQUENCE [LARGE SCALE GENOMIC DNA]</scope>
    <source>
        <strain evidence="2">OS217 / ATCC BAA-1090 / DSM 15013</strain>
    </source>
</reference>
<dbReference type="InterPro" id="IPR006175">
    <property type="entry name" value="YjgF/YER057c/UK114"/>
</dbReference>
<accession>Q12RI9</accession>
<dbReference type="OrthoDB" id="9809792at2"/>
<protein>
    <submittedName>
        <fullName evidence="1">Endoribonuclease L-PSP</fullName>
    </submittedName>
</protein>
<sequence length="137" mass="15219">MTINLPNYSNPAELFDPTPFGFCHTVKVPSNGELVYISGQSGGEGPEHILNEDFRHQVQVLLSNLNIALTAHELHFDDVIKITILIVDHNVDKLEIWSEEMQKRWSTTLPASTLIPVPNLAITGMKIEVDAIAFKSA</sequence>
<dbReference type="STRING" id="318161.Sden_0647"/>